<feature type="region of interest" description="Disordered" evidence="1">
    <location>
        <begin position="1"/>
        <end position="21"/>
    </location>
</feature>
<dbReference type="RefSeq" id="XP_028545649.1">
    <property type="nucleotide sequence ID" value="XM_028689848.1"/>
</dbReference>
<dbReference type="AlphaFoldDB" id="A0A1Y1JLD6"/>
<feature type="compositionally biased region" description="Low complexity" evidence="1">
    <location>
        <begin position="997"/>
        <end position="1012"/>
    </location>
</feature>
<gene>
    <name evidence="3" type="ORF">PGO_133320</name>
</gene>
<feature type="region of interest" description="Disordered" evidence="1">
    <location>
        <begin position="911"/>
        <end position="936"/>
    </location>
</feature>
<keyword evidence="2" id="KW-0472">Membrane</keyword>
<evidence type="ECO:0000313" key="3">
    <source>
        <dbReference type="EMBL" id="GAW83060.1"/>
    </source>
</evidence>
<dbReference type="GeneID" id="39749803"/>
<proteinExistence type="predicted"/>
<feature type="region of interest" description="Disordered" evidence="1">
    <location>
        <begin position="444"/>
        <end position="465"/>
    </location>
</feature>
<reference evidence="4" key="1">
    <citation type="submission" date="2017-04" db="EMBL/GenBank/DDBJ databases">
        <title>Plasmodium gonderi genome.</title>
        <authorList>
            <person name="Arisue N."/>
            <person name="Honma H."/>
            <person name="Kawai S."/>
            <person name="Tougan T."/>
            <person name="Tanabe K."/>
            <person name="Horii T."/>
        </authorList>
    </citation>
    <scope>NUCLEOTIDE SEQUENCE [LARGE SCALE GENOMIC DNA]</scope>
    <source>
        <strain evidence="4">ATCC 30045</strain>
    </source>
</reference>
<feature type="transmembrane region" description="Helical" evidence="2">
    <location>
        <begin position="1144"/>
        <end position="1166"/>
    </location>
</feature>
<evidence type="ECO:0000313" key="4">
    <source>
        <dbReference type="Proteomes" id="UP000195521"/>
    </source>
</evidence>
<keyword evidence="2" id="KW-0812">Transmembrane</keyword>
<dbReference type="OMA" id="SEHTDYC"/>
<feature type="transmembrane region" description="Helical" evidence="2">
    <location>
        <begin position="1113"/>
        <end position="1137"/>
    </location>
</feature>
<evidence type="ECO:0000256" key="1">
    <source>
        <dbReference type="SAM" id="MobiDB-lite"/>
    </source>
</evidence>
<dbReference type="Proteomes" id="UP000195521">
    <property type="component" value="Unassembled WGS sequence"/>
</dbReference>
<accession>A0A1Y1JLD6</accession>
<dbReference type="EMBL" id="BDQF01000014">
    <property type="protein sequence ID" value="GAW83060.1"/>
    <property type="molecule type" value="Genomic_DNA"/>
</dbReference>
<comment type="caution">
    <text evidence="3">The sequence shown here is derived from an EMBL/GenBank/DDBJ whole genome shotgun (WGS) entry which is preliminary data.</text>
</comment>
<name>A0A1Y1JLD6_PLAGO</name>
<feature type="region of interest" description="Disordered" evidence="1">
    <location>
        <begin position="970"/>
        <end position="1020"/>
    </location>
</feature>
<organism evidence="3 4">
    <name type="scientific">Plasmodium gonderi</name>
    <dbReference type="NCBI Taxonomy" id="77519"/>
    <lineage>
        <taxon>Eukaryota</taxon>
        <taxon>Sar</taxon>
        <taxon>Alveolata</taxon>
        <taxon>Apicomplexa</taxon>
        <taxon>Aconoidasida</taxon>
        <taxon>Haemosporida</taxon>
        <taxon>Plasmodiidae</taxon>
        <taxon>Plasmodium</taxon>
        <taxon>Plasmodium (Plasmodium)</taxon>
    </lineage>
</organism>
<evidence type="ECO:0000256" key="2">
    <source>
        <dbReference type="SAM" id="Phobius"/>
    </source>
</evidence>
<protein>
    <submittedName>
        <fullName evidence="3">Uncharacterized protein</fullName>
    </submittedName>
</protein>
<feature type="compositionally biased region" description="Low complexity" evidence="1">
    <location>
        <begin position="9"/>
        <end position="21"/>
    </location>
</feature>
<dbReference type="OrthoDB" id="372172at2759"/>
<sequence length="1178" mass="136621">MGKRNTRNSVGTSGSKSSSCGSCTYVENPEVLNSKFPPKNTHINDSDEVANNWIYNKYLYEGKNKTNSHCKSNIITLPVSSRNNYNPEVSSKKKNTYFSKPKKEYVMNSPRKKLSEKQIDELILKYKKKKHHETFLTNNNPDKRHTYHNARTKYNTLSYDNSTLFQSENNHTDLHDGILTSAATITATTLLDGDKLDDYQTLPFLSKKIQDQSISTETASHMLNCNKRNSSLRRYNNRISEHTDYCKRDSIISDHPSCNSEAFPSTCRGDYDKVSISVDRSYKPNQHRHRRYMHDGYAQNRHTQYGCSHGNYTNGSCKDNGYLYDIYERDYYTGSGRSRRGSIARTSLNSDYNHEEASREKFKYYKKYLSENRISEKYKKGRDHMNKSDKIISTGEKGKEEIDMTKEYSDIESNENKMNYNYTQDKNYLYEAFFHLTNKSEKIKNKKEGKDTEETKLGTEDNRSRNKSCKVDSLRENEINRERLTNDKCFASYLDKCRNSSFDIQNVSVDKDNKKKKYGDVADLENYVKTHGKKTNEVIRNGYSNHMGESTFRGVSCFDDILKYNSDDFCSYEIETKKGPKERKENSSNVREHEKIEGTLRGRAIEPFGDQRTPGKESFTQDCMKQVKNKNRSFASLDANSRVNLNVNHLDNTHLTSNHFKSTHLHVSTTSHASNDSSTLYDDYVNYSNRRAKNLYCNNGNLKNSMKCQPYDTTDDVCAISSHLISPHLTKEHKEKLQKNDESNPYSFKSTLLKSTYQDHHDINPDINSYTSKNTHLDKSCKWNNLLSPSRRLSNRKNKKVEPDPSIRKLYVNSDKNANTFNDFVVCSPCSASLNHNSQSYLIPENCSYGFKKNSNDEQNWEEVGTPELRNGEVRTGEVRTDEVRTDEVRTDEVRTDEMRADEMRLGNVQKTSNKPFRPKKPTKKIQSSNGDKFGTEDNDFIRSIRKKYVFKEGDELLSSILNFRKKKKSEKNADTAHQEVQGFHTPKTFHKRESNENLNSGSNNNGSQNYNRDTTRKSNEINMDETASFMYLKNRTYTRPMHIDDFDSGGVHVVNDSNDEHSKEYDCSYSGQCSSEQNGENYSNKGKRNSSCWSTPYYNDVFIHIFLYILKFLYYLFSYCMKIVILLIVYIFQIIIKKSFTTVVVSVVIAVPFFLFLLSVLILSYRSMNTEYFDKDI</sequence>
<keyword evidence="4" id="KW-1185">Reference proteome</keyword>
<keyword evidence="2" id="KW-1133">Transmembrane helix</keyword>